<feature type="region of interest" description="Disordered" evidence="2">
    <location>
        <begin position="82"/>
        <end position="103"/>
    </location>
</feature>
<proteinExistence type="predicted"/>
<gene>
    <name evidence="3" type="ORF">H9649_14315</name>
</gene>
<protein>
    <recommendedName>
        <fullName evidence="5">Spore coat protein</fullName>
    </recommendedName>
</protein>
<feature type="compositionally biased region" description="Basic and acidic residues" evidence="2">
    <location>
        <begin position="85"/>
        <end position="103"/>
    </location>
</feature>
<name>A0ABR8UCK0_9BACL</name>
<evidence type="ECO:0000313" key="3">
    <source>
        <dbReference type="EMBL" id="MBD7985760.1"/>
    </source>
</evidence>
<sequence length="103" mass="11929">MDEKKTSEQLEGLSGQLMELFVANLLTKHNVDISNAKKRMTDEQREHLKGTVEKLKEQVEDFLETKTVIKKTETEANVVGQAESPLRKAFMERRKKKENEKPN</sequence>
<accession>A0ABR8UCK0</accession>
<comment type="caution">
    <text evidence="3">The sequence shown here is derived from an EMBL/GenBank/DDBJ whole genome shotgun (WGS) entry which is preliminary data.</text>
</comment>
<reference evidence="3 4" key="1">
    <citation type="submission" date="2020-08" db="EMBL/GenBank/DDBJ databases">
        <title>A Genomic Blueprint of the Chicken Gut Microbiome.</title>
        <authorList>
            <person name="Gilroy R."/>
            <person name="Ravi A."/>
            <person name="Getino M."/>
            <person name="Pursley I."/>
            <person name="Horton D.L."/>
            <person name="Alikhan N.-F."/>
            <person name="Baker D."/>
            <person name="Gharbi K."/>
            <person name="Hall N."/>
            <person name="Watson M."/>
            <person name="Adriaenssens E.M."/>
            <person name="Foster-Nyarko E."/>
            <person name="Jarju S."/>
            <person name="Secka A."/>
            <person name="Antonio M."/>
            <person name="Oren A."/>
            <person name="Chaudhuri R."/>
            <person name="La Ragione R.M."/>
            <person name="Hildebrand F."/>
            <person name="Pallen M.J."/>
        </authorList>
    </citation>
    <scope>NUCLEOTIDE SEQUENCE [LARGE SCALE GENOMIC DNA]</scope>
    <source>
        <strain evidence="3 4">Sa2YVA2</strain>
    </source>
</reference>
<dbReference type="Proteomes" id="UP000626786">
    <property type="component" value="Unassembled WGS sequence"/>
</dbReference>
<evidence type="ECO:0008006" key="5">
    <source>
        <dbReference type="Google" id="ProtNLM"/>
    </source>
</evidence>
<evidence type="ECO:0000256" key="1">
    <source>
        <dbReference type="SAM" id="Coils"/>
    </source>
</evidence>
<evidence type="ECO:0000313" key="4">
    <source>
        <dbReference type="Proteomes" id="UP000626786"/>
    </source>
</evidence>
<keyword evidence="1" id="KW-0175">Coiled coil</keyword>
<keyword evidence="4" id="KW-1185">Reference proteome</keyword>
<organism evidence="3 4">
    <name type="scientific">Sporosarcina quadrami</name>
    <dbReference type="NCBI Taxonomy" id="2762234"/>
    <lineage>
        <taxon>Bacteria</taxon>
        <taxon>Bacillati</taxon>
        <taxon>Bacillota</taxon>
        <taxon>Bacilli</taxon>
        <taxon>Bacillales</taxon>
        <taxon>Caryophanaceae</taxon>
        <taxon>Sporosarcina</taxon>
    </lineage>
</organism>
<feature type="coiled-coil region" evidence="1">
    <location>
        <begin position="26"/>
        <end position="65"/>
    </location>
</feature>
<evidence type="ECO:0000256" key="2">
    <source>
        <dbReference type="SAM" id="MobiDB-lite"/>
    </source>
</evidence>
<dbReference type="EMBL" id="JACSQN010000014">
    <property type="protein sequence ID" value="MBD7985760.1"/>
    <property type="molecule type" value="Genomic_DNA"/>
</dbReference>
<dbReference type="RefSeq" id="WP_191695583.1">
    <property type="nucleotide sequence ID" value="NZ_JACSQN010000014.1"/>
</dbReference>